<sequence length="375" mass="41551">MKALFKQLSGARYESLRNSLLASVVVFAAVYAGEWKLKIAPFILYFTSALFTAGIMWQLLNGTRHMETLRGMLMLPLENRSLVFSYITVLGAYALLTKTLPVWALFFAAADWRGTEIGAALLCGCMACAVTPIFFLMFRKRKVMLPVFLTVCILTVILCIRQTAAIMTADLVSMAGAIWYLYSVDAGDFLHTSAVEKTVRYTGRAGGLTIYLMRYLMADKSYCINTAGLCAAACFLPYLFGEIHGLNMLPFGFAVLCLNTPICTLLSADTNLEQAIRVLPDQGIRFFGRYCLFIFIVNGFVSGIYLCGWQLVNGGVTLADAGMAVLFALQSAVLSVLLEWALPIRSWKTESDLWHHPRKYLVPFTMLLLAGLLSQ</sequence>
<dbReference type="EMBL" id="ACCL02000016">
    <property type="protein sequence ID" value="EET59744.1"/>
    <property type="molecule type" value="Genomic_DNA"/>
</dbReference>
<feature type="transmembrane region" description="Helical" evidence="1">
    <location>
        <begin position="171"/>
        <end position="190"/>
    </location>
</feature>
<gene>
    <name evidence="2" type="ORF">BRYFOR_08360</name>
</gene>
<feature type="transmembrane region" description="Helical" evidence="1">
    <location>
        <begin position="287"/>
        <end position="311"/>
    </location>
</feature>
<evidence type="ECO:0000313" key="3">
    <source>
        <dbReference type="Proteomes" id="UP000005561"/>
    </source>
</evidence>
<proteinExistence type="predicted"/>
<feature type="transmembrane region" description="Helical" evidence="1">
    <location>
        <begin position="81"/>
        <end position="105"/>
    </location>
</feature>
<keyword evidence="1" id="KW-0812">Transmembrane</keyword>
<evidence type="ECO:0000313" key="2">
    <source>
        <dbReference type="EMBL" id="EET59744.1"/>
    </source>
</evidence>
<dbReference type="Proteomes" id="UP000005561">
    <property type="component" value="Unassembled WGS sequence"/>
</dbReference>
<comment type="caution">
    <text evidence="2">The sequence shown here is derived from an EMBL/GenBank/DDBJ whole genome shotgun (WGS) entry which is preliminary data.</text>
</comment>
<protein>
    <submittedName>
        <fullName evidence="2">Uncharacterized protein</fullName>
    </submittedName>
</protein>
<feature type="transmembrane region" description="Helical" evidence="1">
    <location>
        <begin position="145"/>
        <end position="165"/>
    </location>
</feature>
<accession>C6LI89</accession>
<dbReference type="eggNOG" id="ENOG502Z88S">
    <property type="taxonomic scope" value="Bacteria"/>
</dbReference>
<name>C6LI89_9FIRM</name>
<dbReference type="AlphaFoldDB" id="C6LI89"/>
<dbReference type="STRING" id="168384.SAMN05660368_02646"/>
<keyword evidence="1" id="KW-0472">Membrane</keyword>
<evidence type="ECO:0000256" key="1">
    <source>
        <dbReference type="SAM" id="Phobius"/>
    </source>
</evidence>
<keyword evidence="3" id="KW-1185">Reference proteome</keyword>
<feature type="transmembrane region" description="Helical" evidence="1">
    <location>
        <begin position="222"/>
        <end position="240"/>
    </location>
</feature>
<feature type="transmembrane region" description="Helical" evidence="1">
    <location>
        <begin position="117"/>
        <end position="138"/>
    </location>
</feature>
<reference evidence="2" key="1">
    <citation type="submission" date="2009-07" db="EMBL/GenBank/DDBJ databases">
        <authorList>
            <person name="Weinstock G."/>
            <person name="Sodergren E."/>
            <person name="Clifton S."/>
            <person name="Fulton L."/>
            <person name="Fulton B."/>
            <person name="Courtney L."/>
            <person name="Fronick C."/>
            <person name="Harrison M."/>
            <person name="Strong C."/>
            <person name="Farmer C."/>
            <person name="Delahaunty K."/>
            <person name="Markovic C."/>
            <person name="Hall O."/>
            <person name="Minx P."/>
            <person name="Tomlinson C."/>
            <person name="Mitreva M."/>
            <person name="Nelson J."/>
            <person name="Hou S."/>
            <person name="Wollam A."/>
            <person name="Pepin K.H."/>
            <person name="Johnson M."/>
            <person name="Bhonagiri V."/>
            <person name="Nash W.E."/>
            <person name="Warren W."/>
            <person name="Chinwalla A."/>
            <person name="Mardis E.R."/>
            <person name="Wilson R.K."/>
        </authorList>
    </citation>
    <scope>NUCLEOTIDE SEQUENCE [LARGE SCALE GENOMIC DNA]</scope>
    <source>
        <strain evidence="2">DSM 14469</strain>
    </source>
</reference>
<feature type="transmembrane region" description="Helical" evidence="1">
    <location>
        <begin position="42"/>
        <end position="60"/>
    </location>
</feature>
<organism evidence="2 3">
    <name type="scientific">Marvinbryantia formatexigens DSM 14469</name>
    <dbReference type="NCBI Taxonomy" id="478749"/>
    <lineage>
        <taxon>Bacteria</taxon>
        <taxon>Bacillati</taxon>
        <taxon>Bacillota</taxon>
        <taxon>Clostridia</taxon>
        <taxon>Lachnospirales</taxon>
        <taxon>Lachnospiraceae</taxon>
        <taxon>Marvinbryantia</taxon>
    </lineage>
</organism>
<keyword evidence="1" id="KW-1133">Transmembrane helix</keyword>
<feature type="transmembrane region" description="Helical" evidence="1">
    <location>
        <begin position="246"/>
        <end position="266"/>
    </location>
</feature>
<feature type="transmembrane region" description="Helical" evidence="1">
    <location>
        <begin position="323"/>
        <end position="342"/>
    </location>
</feature>